<dbReference type="PANTHER" id="PTHR34182">
    <property type="entry name" value="PROTEIN-EXPORT MEMBRANE PROTEIN SECG"/>
    <property type="match status" value="1"/>
</dbReference>
<evidence type="ECO:0000256" key="5">
    <source>
        <dbReference type="ARBA" id="ARBA00022475"/>
    </source>
</evidence>
<dbReference type="Proteomes" id="UP000292039">
    <property type="component" value="Unassembled WGS sequence"/>
</dbReference>
<dbReference type="InterPro" id="IPR004692">
    <property type="entry name" value="SecG"/>
</dbReference>
<dbReference type="GO" id="GO:0005886">
    <property type="term" value="C:plasma membrane"/>
    <property type="evidence" value="ECO:0007669"/>
    <property type="project" value="UniProtKB-SubCell"/>
</dbReference>
<keyword evidence="10 11" id="KW-0472">Membrane</keyword>
<comment type="caution">
    <text evidence="13">The sequence shown here is derived from an EMBL/GenBank/DDBJ whole genome shotgun (WGS) entry which is preliminary data.</text>
</comment>
<evidence type="ECO:0000256" key="2">
    <source>
        <dbReference type="ARBA" id="ARBA00008445"/>
    </source>
</evidence>
<keyword evidence="6 11" id="KW-0812">Transmembrane</keyword>
<evidence type="ECO:0000256" key="3">
    <source>
        <dbReference type="ARBA" id="ARBA00017876"/>
    </source>
</evidence>
<comment type="similarity">
    <text evidence="2 11">Belongs to the SecG family.</text>
</comment>
<dbReference type="GO" id="GO:0043952">
    <property type="term" value="P:protein transport by the Sec complex"/>
    <property type="evidence" value="ECO:0007669"/>
    <property type="project" value="TreeGrafter"/>
</dbReference>
<evidence type="ECO:0000256" key="11">
    <source>
        <dbReference type="RuleBase" id="RU365087"/>
    </source>
</evidence>
<feature type="region of interest" description="Disordered" evidence="12">
    <location>
        <begin position="103"/>
        <end position="199"/>
    </location>
</feature>
<feature type="compositionally biased region" description="Low complexity" evidence="12">
    <location>
        <begin position="107"/>
        <end position="199"/>
    </location>
</feature>
<dbReference type="GO" id="GO:0065002">
    <property type="term" value="P:intracellular protein transmembrane transport"/>
    <property type="evidence" value="ECO:0007669"/>
    <property type="project" value="TreeGrafter"/>
</dbReference>
<comment type="subcellular location">
    <subcellularLocation>
        <location evidence="1 11">Cell membrane</location>
        <topology evidence="1 11">Multi-pass membrane protein</topology>
    </subcellularLocation>
</comment>
<dbReference type="PANTHER" id="PTHR34182:SF1">
    <property type="entry name" value="PROTEIN-EXPORT MEMBRANE PROTEIN SECG"/>
    <property type="match status" value="1"/>
</dbReference>
<evidence type="ECO:0000313" key="14">
    <source>
        <dbReference type="Proteomes" id="UP000292039"/>
    </source>
</evidence>
<dbReference type="AlphaFoldDB" id="A0A4Q7MTS2"/>
<dbReference type="GO" id="GO:0015450">
    <property type="term" value="F:protein-transporting ATPase activity"/>
    <property type="evidence" value="ECO:0007669"/>
    <property type="project" value="UniProtKB-UniRule"/>
</dbReference>
<feature type="transmembrane region" description="Helical" evidence="11">
    <location>
        <begin position="6"/>
        <end position="25"/>
    </location>
</feature>
<dbReference type="GO" id="GO:0009306">
    <property type="term" value="P:protein secretion"/>
    <property type="evidence" value="ECO:0007669"/>
    <property type="project" value="UniProtKB-UniRule"/>
</dbReference>
<evidence type="ECO:0000256" key="10">
    <source>
        <dbReference type="ARBA" id="ARBA00023136"/>
    </source>
</evidence>
<evidence type="ECO:0000256" key="4">
    <source>
        <dbReference type="ARBA" id="ARBA00022448"/>
    </source>
</evidence>
<evidence type="ECO:0000256" key="6">
    <source>
        <dbReference type="ARBA" id="ARBA00022692"/>
    </source>
</evidence>
<dbReference type="PRINTS" id="PR01651">
    <property type="entry name" value="SECGEXPORT"/>
</dbReference>
<feature type="transmembrane region" description="Helical" evidence="11">
    <location>
        <begin position="61"/>
        <end position="78"/>
    </location>
</feature>
<dbReference type="EMBL" id="SGWZ01000002">
    <property type="protein sequence ID" value="RZS70405.1"/>
    <property type="molecule type" value="Genomic_DNA"/>
</dbReference>
<evidence type="ECO:0000256" key="1">
    <source>
        <dbReference type="ARBA" id="ARBA00004651"/>
    </source>
</evidence>
<organism evidence="13 14">
    <name type="scientific">Kerstersia gyiorum</name>
    <dbReference type="NCBI Taxonomy" id="206506"/>
    <lineage>
        <taxon>Bacteria</taxon>
        <taxon>Pseudomonadati</taxon>
        <taxon>Pseudomonadota</taxon>
        <taxon>Betaproteobacteria</taxon>
        <taxon>Burkholderiales</taxon>
        <taxon>Alcaligenaceae</taxon>
        <taxon>Kerstersia</taxon>
    </lineage>
</organism>
<evidence type="ECO:0000256" key="7">
    <source>
        <dbReference type="ARBA" id="ARBA00022927"/>
    </source>
</evidence>
<gene>
    <name evidence="13" type="ORF">EV679_1811</name>
</gene>
<accession>A0A4Q7MTS2</accession>
<dbReference type="NCBIfam" id="TIGR00810">
    <property type="entry name" value="secG"/>
    <property type="match status" value="1"/>
</dbReference>
<comment type="function">
    <text evidence="11">Involved in protein export. Participates in an early event of protein translocation.</text>
</comment>
<keyword evidence="4 11" id="KW-0813">Transport</keyword>
<evidence type="ECO:0000256" key="12">
    <source>
        <dbReference type="SAM" id="MobiDB-lite"/>
    </source>
</evidence>
<evidence type="ECO:0000256" key="8">
    <source>
        <dbReference type="ARBA" id="ARBA00022989"/>
    </source>
</evidence>
<dbReference type="OrthoDB" id="8566211at2"/>
<dbReference type="Pfam" id="PF03840">
    <property type="entry name" value="SecG"/>
    <property type="match status" value="1"/>
</dbReference>
<evidence type="ECO:0000256" key="9">
    <source>
        <dbReference type="ARBA" id="ARBA00023010"/>
    </source>
</evidence>
<reference evidence="13 14" key="1">
    <citation type="submission" date="2019-02" db="EMBL/GenBank/DDBJ databases">
        <title>Genomic Encyclopedia of Type Strains, Phase IV (KMG-IV): sequencing the most valuable type-strain genomes for metagenomic binning, comparative biology and taxonomic classification.</title>
        <authorList>
            <person name="Goeker M."/>
        </authorList>
    </citation>
    <scope>NUCLEOTIDE SEQUENCE [LARGE SCALE GENOMIC DNA]</scope>
    <source>
        <strain evidence="13 14">DSM 16618</strain>
    </source>
</reference>
<evidence type="ECO:0000313" key="13">
    <source>
        <dbReference type="EMBL" id="RZS70405.1"/>
    </source>
</evidence>
<sequence>MSSIYTLLLVIQILSAFTIIGLVLMQHGKGADMGSSFGSGSAGSLFGASGAANFLSRTTKWAAVLFFAVTTGLAYFSYAPNRAKEKAEETGVMQGYQDLSVPQLGDTPVNNAGGAAAVPSAPVTPGAQVPAAPQDAPVAPAENAVPQQPEAATPAAEPEAAPVEPQQAEAVQPEAVPAEQAPQAASAQPAEQQTEPAAQ</sequence>
<keyword evidence="7 11" id="KW-0653">Protein transport</keyword>
<keyword evidence="9 11" id="KW-0811">Translocation</keyword>
<proteinExistence type="inferred from homology"/>
<protein>
    <recommendedName>
        <fullName evidence="3 11">Protein-export membrane protein SecG</fullName>
    </recommendedName>
</protein>
<keyword evidence="8 11" id="KW-1133">Transmembrane helix</keyword>
<name>A0A4Q7MTS2_9BURK</name>
<keyword evidence="5 11" id="KW-1003">Cell membrane</keyword>